<keyword evidence="4 8" id="KW-0689">Ribosomal protein</keyword>
<dbReference type="GO" id="GO:0005737">
    <property type="term" value="C:cytoplasm"/>
    <property type="evidence" value="ECO:0007669"/>
    <property type="project" value="UniProtKB-ARBA"/>
</dbReference>
<dbReference type="Pfam" id="PF00333">
    <property type="entry name" value="Ribosomal_S5"/>
    <property type="match status" value="1"/>
</dbReference>
<dbReference type="FunFam" id="3.30.230.10:FF:000002">
    <property type="entry name" value="30S ribosomal protein S5"/>
    <property type="match status" value="1"/>
</dbReference>
<dbReference type="SUPFAM" id="SSF54768">
    <property type="entry name" value="dsRNA-binding domain-like"/>
    <property type="match status" value="1"/>
</dbReference>
<protein>
    <recommendedName>
        <fullName evidence="6">Small ribosomal subunit protein uS5</fullName>
    </recommendedName>
    <alternativeName>
        <fullName evidence="7">30S ribosomal protein S5</fullName>
    </alternativeName>
</protein>
<dbReference type="InterPro" id="IPR005712">
    <property type="entry name" value="Ribosomal_uS5_bac-type"/>
</dbReference>
<dbReference type="Gene3D" id="3.30.160.20">
    <property type="match status" value="1"/>
</dbReference>
<dbReference type="InterPro" id="IPR000851">
    <property type="entry name" value="Ribosomal_uS5"/>
</dbReference>
<dbReference type="InterPro" id="IPR013810">
    <property type="entry name" value="Ribosomal_uS5_N"/>
</dbReference>
<evidence type="ECO:0000256" key="6">
    <source>
        <dbReference type="ARBA" id="ARBA00035255"/>
    </source>
</evidence>
<evidence type="ECO:0000256" key="9">
    <source>
        <dbReference type="RuleBase" id="RU003823"/>
    </source>
</evidence>
<organism evidence="12 13">
    <name type="scientific">Candidatus Uhrbacteria bacterium CG_4_9_14_3_um_filter_36_7</name>
    <dbReference type="NCBI Taxonomy" id="1975033"/>
    <lineage>
        <taxon>Bacteria</taxon>
        <taxon>Candidatus Uhriibacteriota</taxon>
    </lineage>
</organism>
<evidence type="ECO:0000313" key="12">
    <source>
        <dbReference type="EMBL" id="PJA47275.1"/>
    </source>
</evidence>
<feature type="compositionally biased region" description="Basic residues" evidence="10">
    <location>
        <begin position="1"/>
        <end position="13"/>
    </location>
</feature>
<gene>
    <name evidence="12" type="primary">rpsE</name>
    <name evidence="12" type="ORF">CO172_02295</name>
</gene>
<sequence length="167" mass="18084">MEHKKRGSGRRTGNRGARPEREKPEYEQKILDLARVTRVTAGGKRMRFRATVVIGNRKGQVGLGIAKGADVALAVDKAYRQARKKVFQIPLVNETIPHEIRSKFGAAKVLLRPAPKGTGLKAGGSVRVLLELAGVPNAVSKIYGGSNNKINVAKATCEALQHLQISK</sequence>
<dbReference type="PANTHER" id="PTHR48277">
    <property type="entry name" value="MITOCHONDRIAL RIBOSOMAL PROTEIN S5"/>
    <property type="match status" value="1"/>
</dbReference>
<dbReference type="GO" id="GO:0019843">
    <property type="term" value="F:rRNA binding"/>
    <property type="evidence" value="ECO:0007669"/>
    <property type="project" value="UniProtKB-KW"/>
</dbReference>
<dbReference type="NCBIfam" id="TIGR01021">
    <property type="entry name" value="rpsE_bact"/>
    <property type="match status" value="1"/>
</dbReference>
<dbReference type="EMBL" id="PFWS01000034">
    <property type="protein sequence ID" value="PJA47275.1"/>
    <property type="molecule type" value="Genomic_DNA"/>
</dbReference>
<keyword evidence="3" id="KW-0694">RNA-binding</keyword>
<dbReference type="InterPro" id="IPR018192">
    <property type="entry name" value="Ribosomal_uS5_N_CS"/>
</dbReference>
<accession>A0A2M7XHE9</accession>
<evidence type="ECO:0000256" key="8">
    <source>
        <dbReference type="PROSITE-ProRule" id="PRU00268"/>
    </source>
</evidence>
<evidence type="ECO:0000256" key="7">
    <source>
        <dbReference type="ARBA" id="ARBA00035519"/>
    </source>
</evidence>
<dbReference type="GO" id="GO:0006412">
    <property type="term" value="P:translation"/>
    <property type="evidence" value="ECO:0007669"/>
    <property type="project" value="InterPro"/>
</dbReference>
<evidence type="ECO:0000256" key="5">
    <source>
        <dbReference type="ARBA" id="ARBA00023274"/>
    </source>
</evidence>
<dbReference type="InterPro" id="IPR014721">
    <property type="entry name" value="Ribsml_uS5_D2-typ_fold_subgr"/>
</dbReference>
<dbReference type="Proteomes" id="UP000229749">
    <property type="component" value="Unassembled WGS sequence"/>
</dbReference>
<dbReference type="InterPro" id="IPR020568">
    <property type="entry name" value="Ribosomal_Su5_D2-typ_SF"/>
</dbReference>
<dbReference type="Gene3D" id="3.30.230.10">
    <property type="match status" value="1"/>
</dbReference>
<dbReference type="GO" id="GO:0003735">
    <property type="term" value="F:structural constituent of ribosome"/>
    <property type="evidence" value="ECO:0007669"/>
    <property type="project" value="UniProtKB-UniRule"/>
</dbReference>
<reference evidence="13" key="1">
    <citation type="submission" date="2017-09" db="EMBL/GenBank/DDBJ databases">
        <title>Depth-based differentiation of microbial function through sediment-hosted aquifers and enrichment of novel symbionts in the deep terrestrial subsurface.</title>
        <authorList>
            <person name="Probst A.J."/>
            <person name="Ladd B."/>
            <person name="Jarett J.K."/>
            <person name="Geller-Mcgrath D.E."/>
            <person name="Sieber C.M.K."/>
            <person name="Emerson J.B."/>
            <person name="Anantharaman K."/>
            <person name="Thomas B.C."/>
            <person name="Malmstrom R."/>
            <person name="Stieglmeier M."/>
            <person name="Klingl A."/>
            <person name="Woyke T."/>
            <person name="Ryan C.M."/>
            <person name="Banfield J.F."/>
        </authorList>
    </citation>
    <scope>NUCLEOTIDE SEQUENCE [LARGE SCALE GENOMIC DNA]</scope>
</reference>
<dbReference type="PROSITE" id="PS00585">
    <property type="entry name" value="RIBOSOMAL_S5"/>
    <property type="match status" value="1"/>
</dbReference>
<name>A0A2M7XHE9_9BACT</name>
<evidence type="ECO:0000256" key="2">
    <source>
        <dbReference type="ARBA" id="ARBA00022730"/>
    </source>
</evidence>
<proteinExistence type="inferred from homology"/>
<evidence type="ECO:0000256" key="1">
    <source>
        <dbReference type="ARBA" id="ARBA00008945"/>
    </source>
</evidence>
<feature type="region of interest" description="Disordered" evidence="10">
    <location>
        <begin position="1"/>
        <end position="25"/>
    </location>
</feature>
<evidence type="ECO:0000256" key="4">
    <source>
        <dbReference type="ARBA" id="ARBA00022980"/>
    </source>
</evidence>
<comment type="caution">
    <text evidence="12">The sequence shown here is derived from an EMBL/GenBank/DDBJ whole genome shotgun (WGS) entry which is preliminary data.</text>
</comment>
<comment type="similarity">
    <text evidence="1 9">Belongs to the universal ribosomal protein uS5 family.</text>
</comment>
<dbReference type="GO" id="GO:0015935">
    <property type="term" value="C:small ribosomal subunit"/>
    <property type="evidence" value="ECO:0007669"/>
    <property type="project" value="InterPro"/>
</dbReference>
<feature type="domain" description="S5 DRBM" evidence="11">
    <location>
        <begin position="26"/>
        <end position="89"/>
    </location>
</feature>
<keyword evidence="2" id="KW-0699">rRNA-binding</keyword>
<keyword evidence="5 8" id="KW-0687">Ribonucleoprotein</keyword>
<evidence type="ECO:0000256" key="10">
    <source>
        <dbReference type="SAM" id="MobiDB-lite"/>
    </source>
</evidence>
<dbReference type="AlphaFoldDB" id="A0A2M7XHE9"/>
<dbReference type="InterPro" id="IPR005324">
    <property type="entry name" value="Ribosomal_uS5_C"/>
</dbReference>
<dbReference type="SUPFAM" id="SSF54211">
    <property type="entry name" value="Ribosomal protein S5 domain 2-like"/>
    <property type="match status" value="1"/>
</dbReference>
<evidence type="ECO:0000259" key="11">
    <source>
        <dbReference type="PROSITE" id="PS50881"/>
    </source>
</evidence>
<dbReference type="PANTHER" id="PTHR48277:SF1">
    <property type="entry name" value="MITOCHONDRIAL RIBOSOMAL PROTEIN S5"/>
    <property type="match status" value="1"/>
</dbReference>
<evidence type="ECO:0000313" key="13">
    <source>
        <dbReference type="Proteomes" id="UP000229749"/>
    </source>
</evidence>
<dbReference type="PROSITE" id="PS50881">
    <property type="entry name" value="S5_DSRBD"/>
    <property type="match status" value="1"/>
</dbReference>
<dbReference type="Pfam" id="PF03719">
    <property type="entry name" value="Ribosomal_S5_C"/>
    <property type="match status" value="1"/>
</dbReference>
<evidence type="ECO:0000256" key="3">
    <source>
        <dbReference type="ARBA" id="ARBA00022884"/>
    </source>
</evidence>